<dbReference type="PANTHER" id="PTHR43762">
    <property type="entry name" value="L-GULONOLACTONE OXIDASE"/>
    <property type="match status" value="1"/>
</dbReference>
<dbReference type="OrthoDB" id="610608at2759"/>
<keyword evidence="4" id="KW-0732">Signal</keyword>
<accession>A0A8T2QVE2</accession>
<evidence type="ECO:0000313" key="7">
    <source>
        <dbReference type="Proteomes" id="UP000825935"/>
    </source>
</evidence>
<dbReference type="Pfam" id="PF22906">
    <property type="entry name" value="GULLO2-like_3rd"/>
    <property type="match status" value="1"/>
</dbReference>
<feature type="chain" id="PRO_5035878744" description="FAD-binding PCMH-type domain-containing protein" evidence="4">
    <location>
        <begin position="27"/>
        <end position="626"/>
    </location>
</feature>
<dbReference type="SUPFAM" id="SSF56176">
    <property type="entry name" value="FAD-binding/transporter-associated domain-like"/>
    <property type="match status" value="1"/>
</dbReference>
<comment type="pathway">
    <text evidence="2">Cofactor biosynthesis; L-ascorbate biosynthesis.</text>
</comment>
<evidence type="ECO:0000256" key="2">
    <source>
        <dbReference type="ARBA" id="ARBA00005147"/>
    </source>
</evidence>
<dbReference type="EMBL" id="CM035436">
    <property type="protein sequence ID" value="KAH7288009.1"/>
    <property type="molecule type" value="Genomic_DNA"/>
</dbReference>
<dbReference type="InterPro" id="IPR036318">
    <property type="entry name" value="FAD-bd_PCMH-like_sf"/>
</dbReference>
<dbReference type="InterPro" id="IPR006094">
    <property type="entry name" value="Oxid_FAD_bind_N"/>
</dbReference>
<dbReference type="PANTHER" id="PTHR43762:SF1">
    <property type="entry name" value="D-ARABINONO-1,4-LACTONE OXIDASE"/>
    <property type="match status" value="1"/>
</dbReference>
<dbReference type="GO" id="GO:0016020">
    <property type="term" value="C:membrane"/>
    <property type="evidence" value="ECO:0007669"/>
    <property type="project" value="InterPro"/>
</dbReference>
<dbReference type="InterPro" id="IPR016167">
    <property type="entry name" value="FAD-bd_PCMH_sub1"/>
</dbReference>
<dbReference type="Pfam" id="PF04030">
    <property type="entry name" value="ALO"/>
    <property type="match status" value="1"/>
</dbReference>
<feature type="signal peptide" evidence="4">
    <location>
        <begin position="1"/>
        <end position="26"/>
    </location>
</feature>
<dbReference type="AlphaFoldDB" id="A0A8T2QVE2"/>
<dbReference type="InterPro" id="IPR016166">
    <property type="entry name" value="FAD-bd_PCMH"/>
</dbReference>
<dbReference type="PIRSF" id="PIRSF000136">
    <property type="entry name" value="LGO_GLO"/>
    <property type="match status" value="1"/>
</dbReference>
<dbReference type="GO" id="GO:0071949">
    <property type="term" value="F:FAD binding"/>
    <property type="evidence" value="ECO:0007669"/>
    <property type="project" value="InterPro"/>
</dbReference>
<dbReference type="Gene3D" id="3.30.465.10">
    <property type="match status" value="1"/>
</dbReference>
<comment type="cofactor">
    <cofactor evidence="1">
        <name>FAD</name>
        <dbReference type="ChEBI" id="CHEBI:57692"/>
    </cofactor>
</comment>
<evidence type="ECO:0000256" key="1">
    <source>
        <dbReference type="ARBA" id="ARBA00001974"/>
    </source>
</evidence>
<evidence type="ECO:0000313" key="6">
    <source>
        <dbReference type="EMBL" id="KAH7288009.1"/>
    </source>
</evidence>
<dbReference type="InterPro" id="IPR010031">
    <property type="entry name" value="FAD_lactone_oxidase-like"/>
</dbReference>
<dbReference type="Gene3D" id="3.30.43.10">
    <property type="entry name" value="Uridine Diphospho-n-acetylenolpyruvylglucosamine Reductase, domain 2"/>
    <property type="match status" value="1"/>
</dbReference>
<protein>
    <recommendedName>
        <fullName evidence="5">FAD-binding PCMH-type domain-containing protein</fullName>
    </recommendedName>
</protein>
<sequence>MIPSIRDMFRMFIIVLICLGHHVAIAAFLPLPPAVRCAHGNECTVINYQGIWADRKPCRASKALFPTSEQELVEAVALAVNMGTKVKVVGSSHSFSKLVCPGGDNGLLVSTQRLTSVIHVNVSSRTVAVDAGVKLPELISTAAKFGLTLPHLPVWQGVTVAGVISTGAHGSGQWGRGSQPSNYVVGVRLVVPAEEEEGFAKVINLKEGDEDLKAAKLSLGVLGAISQVTFRLEPMFKRSARLEIADETVLNDDGIPRFGRQHEFGEIYWYPFSAKVMLKVEDRVDVETEGDGAYRNAILDRLNVSHIENMRHGLEIAEETENLDALCEDEFKIMNFRQSSGDGLVNDGQIFTGYPVIGFNHKMQTSGGCEIGDVLPTITATRIETTPELKESYIEDELLVTPDLSVASRSAEMTRLETCVWNSNINGFFYFDTAIAVPMSRAAEAFSELKRLRDLKPEAMCSFAYIGGIWLRFLAGSDAYLATGTESLVFEFMYYRSRQASTPRLHEDLFEEMEQMLLQKFGGRPHWGKNRNLAFRDMESRVANLEKFLEARHRFDPRGFFSSEWSDAILSVKRNAQTLQDHCALEGLCICEDDSHCHPEKGYFCRPGLAYTEARVCRKEKSDPST</sequence>
<evidence type="ECO:0000256" key="3">
    <source>
        <dbReference type="ARBA" id="ARBA00023002"/>
    </source>
</evidence>
<keyword evidence="7" id="KW-1185">Reference proteome</keyword>
<dbReference type="InterPro" id="IPR007173">
    <property type="entry name" value="ALO_C"/>
</dbReference>
<dbReference type="Proteomes" id="UP000825935">
    <property type="component" value="Chromosome 31"/>
</dbReference>
<dbReference type="GO" id="GO:0003885">
    <property type="term" value="F:D-arabinono-1,4-lactone oxidase activity"/>
    <property type="evidence" value="ECO:0007669"/>
    <property type="project" value="InterPro"/>
</dbReference>
<dbReference type="PROSITE" id="PS51387">
    <property type="entry name" value="FAD_PCMH"/>
    <property type="match status" value="1"/>
</dbReference>
<gene>
    <name evidence="6" type="ORF">KP509_31G007000</name>
</gene>
<dbReference type="OMA" id="RWNEDIM"/>
<dbReference type="Gene3D" id="3.30.70.2520">
    <property type="match status" value="1"/>
</dbReference>
<proteinExistence type="predicted"/>
<evidence type="ECO:0000259" key="5">
    <source>
        <dbReference type="PROSITE" id="PS51387"/>
    </source>
</evidence>
<name>A0A8T2QVE2_CERRI</name>
<dbReference type="InterPro" id="IPR055154">
    <property type="entry name" value="GULLO2-like_C"/>
</dbReference>
<comment type="caution">
    <text evidence="6">The sequence shown here is derived from an EMBL/GenBank/DDBJ whole genome shotgun (WGS) entry which is preliminary data.</text>
</comment>
<feature type="domain" description="FAD-binding PCMH-type" evidence="5">
    <location>
        <begin position="56"/>
        <end position="235"/>
    </location>
</feature>
<evidence type="ECO:0000256" key="4">
    <source>
        <dbReference type="SAM" id="SignalP"/>
    </source>
</evidence>
<keyword evidence="3" id="KW-0560">Oxidoreductase</keyword>
<organism evidence="6 7">
    <name type="scientific">Ceratopteris richardii</name>
    <name type="common">Triangle waterfern</name>
    <dbReference type="NCBI Taxonomy" id="49495"/>
    <lineage>
        <taxon>Eukaryota</taxon>
        <taxon>Viridiplantae</taxon>
        <taxon>Streptophyta</taxon>
        <taxon>Embryophyta</taxon>
        <taxon>Tracheophyta</taxon>
        <taxon>Polypodiopsida</taxon>
        <taxon>Polypodiidae</taxon>
        <taxon>Polypodiales</taxon>
        <taxon>Pteridineae</taxon>
        <taxon>Pteridaceae</taxon>
        <taxon>Parkerioideae</taxon>
        <taxon>Ceratopteris</taxon>
    </lineage>
</organism>
<dbReference type="Pfam" id="PF01565">
    <property type="entry name" value="FAD_binding_4"/>
    <property type="match status" value="1"/>
</dbReference>
<dbReference type="InterPro" id="IPR016169">
    <property type="entry name" value="FAD-bd_PCMH_sub2"/>
</dbReference>
<reference evidence="6" key="1">
    <citation type="submission" date="2021-08" db="EMBL/GenBank/DDBJ databases">
        <title>WGS assembly of Ceratopteris richardii.</title>
        <authorList>
            <person name="Marchant D.B."/>
            <person name="Chen G."/>
            <person name="Jenkins J."/>
            <person name="Shu S."/>
            <person name="Leebens-Mack J."/>
            <person name="Grimwood J."/>
            <person name="Schmutz J."/>
            <person name="Soltis P."/>
            <person name="Soltis D."/>
            <person name="Chen Z.-H."/>
        </authorList>
    </citation>
    <scope>NUCLEOTIDE SEQUENCE</scope>
    <source>
        <strain evidence="6">Whitten #5841</strain>
        <tissue evidence="6">Leaf</tissue>
    </source>
</reference>